<proteinExistence type="predicted"/>
<sequence length="224" mass="25474">MECDVNSVRIDIYDDRNKHLGVEDKKTAHERGLWHRTFSCLAINPVTGTVLLQKKAPGRYVFTRPDYADFTVGGHYEAGERIPDGVREIREELGLDIAYGELQPLGIRQTAVTPAPGWVEREFQYWHLLPLDVELEEIPLDDAEVCGIVQVGLDDAIGLAAGDHTEVAARYFIDTGDGREYLNGTLSRDELVPGYLDTDSDQLYLRLFVAARRYLRGERKYLFW</sequence>
<keyword evidence="3" id="KW-1185">Reference proteome</keyword>
<name>A0ABW6VAQ7_MICFU</name>
<evidence type="ECO:0000313" key="2">
    <source>
        <dbReference type="EMBL" id="MFF4776290.1"/>
    </source>
</evidence>
<protein>
    <submittedName>
        <fullName evidence="2">NUDIX domain-containing protein</fullName>
    </submittedName>
</protein>
<reference evidence="2 3" key="1">
    <citation type="submission" date="2024-10" db="EMBL/GenBank/DDBJ databases">
        <title>The Natural Products Discovery Center: Release of the First 8490 Sequenced Strains for Exploring Actinobacteria Biosynthetic Diversity.</title>
        <authorList>
            <person name="Kalkreuter E."/>
            <person name="Kautsar S.A."/>
            <person name="Yang D."/>
            <person name="Bader C.D."/>
            <person name="Teijaro C.N."/>
            <person name="Fluegel L."/>
            <person name="Davis C.M."/>
            <person name="Simpson J.R."/>
            <person name="Lauterbach L."/>
            <person name="Steele A.D."/>
            <person name="Gui C."/>
            <person name="Meng S."/>
            <person name="Li G."/>
            <person name="Viehrig K."/>
            <person name="Ye F."/>
            <person name="Su P."/>
            <person name="Kiefer A.F."/>
            <person name="Nichols A."/>
            <person name="Cepeda A.J."/>
            <person name="Yan W."/>
            <person name="Fan B."/>
            <person name="Jiang Y."/>
            <person name="Adhikari A."/>
            <person name="Zheng C.-J."/>
            <person name="Schuster L."/>
            <person name="Cowan T.M."/>
            <person name="Smanski M.J."/>
            <person name="Chevrette M.G."/>
            <person name="De Carvalho L.P.S."/>
            <person name="Shen B."/>
        </authorList>
    </citation>
    <scope>NUCLEOTIDE SEQUENCE [LARGE SCALE GENOMIC DNA]</scope>
    <source>
        <strain evidence="2 3">NPDC001281</strain>
    </source>
</reference>
<dbReference type="Proteomes" id="UP001602119">
    <property type="component" value="Unassembled WGS sequence"/>
</dbReference>
<dbReference type="RefSeq" id="WP_387344604.1">
    <property type="nucleotide sequence ID" value="NZ_JBIAXI010000017.1"/>
</dbReference>
<gene>
    <name evidence="2" type="ORF">ACFY05_25855</name>
</gene>
<dbReference type="PROSITE" id="PS51462">
    <property type="entry name" value="NUDIX"/>
    <property type="match status" value="1"/>
</dbReference>
<accession>A0ABW6VAQ7</accession>
<dbReference type="CDD" id="cd04692">
    <property type="entry name" value="NUDIX_Hydrolase"/>
    <property type="match status" value="1"/>
</dbReference>
<comment type="caution">
    <text evidence="2">The sequence shown here is derived from an EMBL/GenBank/DDBJ whole genome shotgun (WGS) entry which is preliminary data.</text>
</comment>
<organism evidence="2 3">
    <name type="scientific">Microtetraspora fusca</name>
    <dbReference type="NCBI Taxonomy" id="1997"/>
    <lineage>
        <taxon>Bacteria</taxon>
        <taxon>Bacillati</taxon>
        <taxon>Actinomycetota</taxon>
        <taxon>Actinomycetes</taxon>
        <taxon>Streptosporangiales</taxon>
        <taxon>Streptosporangiaceae</taxon>
        <taxon>Microtetraspora</taxon>
    </lineage>
</organism>
<dbReference type="EMBL" id="JBIAXI010000017">
    <property type="protein sequence ID" value="MFF4776290.1"/>
    <property type="molecule type" value="Genomic_DNA"/>
</dbReference>
<dbReference type="InterPro" id="IPR015797">
    <property type="entry name" value="NUDIX_hydrolase-like_dom_sf"/>
</dbReference>
<dbReference type="InterPro" id="IPR000086">
    <property type="entry name" value="NUDIX_hydrolase_dom"/>
</dbReference>
<evidence type="ECO:0000313" key="3">
    <source>
        <dbReference type="Proteomes" id="UP001602119"/>
    </source>
</evidence>
<dbReference type="Pfam" id="PF00293">
    <property type="entry name" value="NUDIX"/>
    <property type="match status" value="1"/>
</dbReference>
<evidence type="ECO:0000259" key="1">
    <source>
        <dbReference type="PROSITE" id="PS51462"/>
    </source>
</evidence>
<dbReference type="Gene3D" id="3.90.79.10">
    <property type="entry name" value="Nucleoside Triphosphate Pyrophosphohydrolase"/>
    <property type="match status" value="1"/>
</dbReference>
<dbReference type="SUPFAM" id="SSF55811">
    <property type="entry name" value="Nudix"/>
    <property type="match status" value="1"/>
</dbReference>
<feature type="domain" description="Nudix hydrolase" evidence="1">
    <location>
        <begin position="33"/>
        <end position="174"/>
    </location>
</feature>